<feature type="transmembrane region" description="Helical" evidence="6">
    <location>
        <begin position="145"/>
        <end position="164"/>
    </location>
</feature>
<evidence type="ECO:0000313" key="8">
    <source>
        <dbReference type="Proteomes" id="UP000627538"/>
    </source>
</evidence>
<feature type="transmembrane region" description="Helical" evidence="6">
    <location>
        <begin position="255"/>
        <end position="276"/>
    </location>
</feature>
<dbReference type="InterPro" id="IPR002528">
    <property type="entry name" value="MATE_fam"/>
</dbReference>
<dbReference type="GO" id="GO:0015297">
    <property type="term" value="F:antiporter activity"/>
    <property type="evidence" value="ECO:0007669"/>
    <property type="project" value="InterPro"/>
</dbReference>
<dbReference type="PANTHER" id="PTHR43298:SF2">
    <property type="entry name" value="FMN_FAD EXPORTER YEEO-RELATED"/>
    <property type="match status" value="1"/>
</dbReference>
<dbReference type="GO" id="GO:0042910">
    <property type="term" value="F:xenobiotic transmembrane transporter activity"/>
    <property type="evidence" value="ECO:0007669"/>
    <property type="project" value="InterPro"/>
</dbReference>
<comment type="caution">
    <text evidence="7">The sequence shown here is derived from an EMBL/GenBank/DDBJ whole genome shotgun (WGS) entry which is preliminary data.</text>
</comment>
<reference evidence="7 8" key="1">
    <citation type="submission" date="2020-08" db="EMBL/GenBank/DDBJ databases">
        <title>Winkia gen. nov., sp. nov., isolated from faeces of the Anser albifrons in China.</title>
        <authorList>
            <person name="Liu Q."/>
        </authorList>
    </citation>
    <scope>NUCLEOTIDE SEQUENCE [LARGE SCALE GENOMIC DNA]</scope>
    <source>
        <strain evidence="7 8">C62</strain>
    </source>
</reference>
<keyword evidence="6" id="KW-0812">Transmembrane</keyword>
<protein>
    <recommendedName>
        <fullName evidence="3">Probable multidrug resistance protein NorM</fullName>
    </recommendedName>
    <alternativeName>
        <fullName evidence="5">Multidrug-efflux transporter</fullName>
    </alternativeName>
</protein>
<gene>
    <name evidence="7" type="ORF">H8R10_03960</name>
</gene>
<dbReference type="EMBL" id="JACRUO010000001">
    <property type="protein sequence ID" value="MBD3689385.1"/>
    <property type="molecule type" value="Genomic_DNA"/>
</dbReference>
<organism evidence="7 8">
    <name type="scientific">Nanchangia anserum</name>
    <dbReference type="NCBI Taxonomy" id="2692125"/>
    <lineage>
        <taxon>Bacteria</taxon>
        <taxon>Bacillati</taxon>
        <taxon>Actinomycetota</taxon>
        <taxon>Actinomycetes</taxon>
        <taxon>Actinomycetales</taxon>
        <taxon>Actinomycetaceae</taxon>
        <taxon>Nanchangia</taxon>
    </lineage>
</organism>
<feature type="transmembrane region" description="Helical" evidence="6">
    <location>
        <begin position="74"/>
        <end position="97"/>
    </location>
</feature>
<evidence type="ECO:0000313" key="7">
    <source>
        <dbReference type="EMBL" id="MBD3689385.1"/>
    </source>
</evidence>
<keyword evidence="4" id="KW-0813">Transport</keyword>
<dbReference type="PANTHER" id="PTHR43298">
    <property type="entry name" value="MULTIDRUG RESISTANCE PROTEIN NORM-RELATED"/>
    <property type="match status" value="1"/>
</dbReference>
<dbReference type="InterPro" id="IPR050222">
    <property type="entry name" value="MATE_MdtK"/>
</dbReference>
<dbReference type="RefSeq" id="WP_191071436.1">
    <property type="nucleotide sequence ID" value="NZ_CP060506.1"/>
</dbReference>
<sequence length="416" mass="43044">MVLSSLGTLAVSFTDSVVMGNYSTTGLAGVGLGVAVYSLPINALLGGLMALRIYAPRTAGENGRQRDLWGLSLVLRKLVPLALMTSVALSVVCWVVFGESSNSVVREMSAYLKFRAWSATPDIVSSAGVICLVAWGFAKVPLLDFMVTSGVNLVLDVALVYGLGPFPELGASGDGIASSAGSTVGAALVIALLLKNRGPTASRQEIESTFAGWVRLSLPAVFSAAVDYAGNSLFAVIISFGGAAALAGSRVGDQVHMLAFVIVSSLSSAGLVVFGRTNASVANMSTSFIGAFRRTMFFWAVLFGLAIAGMSPVISYLVTPDPSARKAMIVAMLIVAMSCPVAGIAYANVTLLRASEKTGMEFVSNALAVWGAQIPVAAIGMLAVGGIGAFSGIFAYWILRALLTGAQVRRMSGRKS</sequence>
<dbReference type="Proteomes" id="UP000627538">
    <property type="component" value="Unassembled WGS sequence"/>
</dbReference>
<evidence type="ECO:0000256" key="1">
    <source>
        <dbReference type="ARBA" id="ARBA00003408"/>
    </source>
</evidence>
<keyword evidence="6" id="KW-0472">Membrane</keyword>
<comment type="similarity">
    <text evidence="2">Belongs to the multi antimicrobial extrusion (MATE) (TC 2.A.66.1) family.</text>
</comment>
<keyword evidence="8" id="KW-1185">Reference proteome</keyword>
<dbReference type="GO" id="GO:0005886">
    <property type="term" value="C:plasma membrane"/>
    <property type="evidence" value="ECO:0007669"/>
    <property type="project" value="TreeGrafter"/>
</dbReference>
<feature type="transmembrane region" description="Helical" evidence="6">
    <location>
        <begin position="176"/>
        <end position="194"/>
    </location>
</feature>
<evidence type="ECO:0000256" key="4">
    <source>
        <dbReference type="ARBA" id="ARBA00022448"/>
    </source>
</evidence>
<evidence type="ECO:0000256" key="2">
    <source>
        <dbReference type="ARBA" id="ARBA00010199"/>
    </source>
</evidence>
<accession>A0A8I0G7P0</accession>
<comment type="function">
    <text evidence="1">Multidrug efflux pump.</text>
</comment>
<feature type="transmembrane region" description="Helical" evidence="6">
    <location>
        <begin position="232"/>
        <end position="248"/>
    </location>
</feature>
<feature type="transmembrane region" description="Helical" evidence="6">
    <location>
        <begin position="296"/>
        <end position="318"/>
    </location>
</feature>
<dbReference type="AlphaFoldDB" id="A0A8I0G7P0"/>
<proteinExistence type="inferred from homology"/>
<feature type="transmembrane region" description="Helical" evidence="6">
    <location>
        <begin position="30"/>
        <end position="54"/>
    </location>
</feature>
<feature type="transmembrane region" description="Helical" evidence="6">
    <location>
        <begin position="117"/>
        <end position="138"/>
    </location>
</feature>
<feature type="transmembrane region" description="Helical" evidence="6">
    <location>
        <begin position="330"/>
        <end position="352"/>
    </location>
</feature>
<keyword evidence="6" id="KW-1133">Transmembrane helix</keyword>
<name>A0A8I0G7P0_9ACTO</name>
<evidence type="ECO:0000256" key="3">
    <source>
        <dbReference type="ARBA" id="ARBA00020268"/>
    </source>
</evidence>
<dbReference type="Pfam" id="PF01554">
    <property type="entry name" value="MatE"/>
    <property type="match status" value="1"/>
</dbReference>
<feature type="transmembrane region" description="Helical" evidence="6">
    <location>
        <begin position="372"/>
        <end position="399"/>
    </location>
</feature>
<evidence type="ECO:0000256" key="6">
    <source>
        <dbReference type="SAM" id="Phobius"/>
    </source>
</evidence>
<evidence type="ECO:0000256" key="5">
    <source>
        <dbReference type="ARBA" id="ARBA00031636"/>
    </source>
</evidence>